<dbReference type="InterPro" id="IPR050696">
    <property type="entry name" value="FtsA/MreB"/>
</dbReference>
<dbReference type="EMBL" id="MUXU01000056">
    <property type="protein sequence ID" value="OOR88098.1"/>
    <property type="molecule type" value="Genomic_DNA"/>
</dbReference>
<dbReference type="SUPFAM" id="SSF53067">
    <property type="entry name" value="Actin-like ATPase domain"/>
    <property type="match status" value="1"/>
</dbReference>
<keyword evidence="4" id="KW-1185">Reference proteome</keyword>
<evidence type="ECO:0000256" key="1">
    <source>
        <dbReference type="SAM" id="MobiDB-lite"/>
    </source>
</evidence>
<name>A0A1S9ZXC7_9GAMM</name>
<dbReference type="PANTHER" id="PTHR32432">
    <property type="entry name" value="CELL DIVISION PROTEIN FTSA-RELATED"/>
    <property type="match status" value="1"/>
</dbReference>
<dbReference type="Gene3D" id="3.30.1490.300">
    <property type="match status" value="1"/>
</dbReference>
<gene>
    <name evidence="2" type="ORF">B0181_09125</name>
    <name evidence="3" type="ORF">NCTC10293_00274</name>
</gene>
<dbReference type="Pfam" id="PF11104">
    <property type="entry name" value="PilM_2"/>
    <property type="match status" value="2"/>
</dbReference>
<dbReference type="AlphaFoldDB" id="A0A1S9ZXC7"/>
<accession>A0A1S9ZXC7</accession>
<protein>
    <submittedName>
        <fullName evidence="3">Type IV pilus assembly protein PilM</fullName>
    </submittedName>
</protein>
<sequence length="579" mass="62369">MFGRIADYIKTAGRPSLGRLSGRWGKRAVVAVAFDDVAVRLLVAQRVGRALYVRHYDSEAVAKDVIVSGEIVDVAAAGRACARLFARLPMATKSLRKVATFVPSDAVMTRTLAFPAHFRDADIDDGIRADAERYIAFALDDVNYDFVALSAQSASAQPADEQQVLLVVAKAQTVQQCTHALAYADVQTDVVDVAEYALAQAFVAQAQQAGFAGKKVALIDIGRQKTQCYVADLTNVADLANVSYEQAFTGFVYHREYLCGDTDLTQDDFVKDDFTQNNSAKDGGAQDDFMQDSLEKNAVNTASAKPPENEWADGFKTSDFKATDFKATDFKATDFKENGFNANGFKTSDFELGDFNAKDLNFGSKVSPVNDLQQDNQWAALFSDTTTNSKTSTAIPSEPSQTSLSAQLDKAGLGDESSGGNHHDSHHGNHHANHSFTHLAFDDVARDGMMERLQNGAQASSVQSSRSFVNQFTDKSIEQSTASTSKADDDYVAMMTQQIATMLTHCAQAQQAVDVVLLCGSGRALDGLCAGVAKQTSKQTLIANPLAGVDFMQACAQVQADAPQLMALFGLAMRACDDS</sequence>
<reference evidence="2 4" key="1">
    <citation type="submission" date="2017-02" db="EMBL/GenBank/DDBJ databases">
        <title>Draft genome sequence of Moraxella caviae CCUG 355 type strain.</title>
        <authorList>
            <person name="Engstrom-Jakobsson H."/>
            <person name="Salva-Serra F."/>
            <person name="Thorell K."/>
            <person name="Gonzales-Siles L."/>
            <person name="Karlsson R."/>
            <person name="Boulund F."/>
            <person name="Engstrand L."/>
            <person name="Moore E."/>
        </authorList>
    </citation>
    <scope>NUCLEOTIDE SEQUENCE [LARGE SCALE GENOMIC DNA]</scope>
    <source>
        <strain evidence="2 4">CCUG 355</strain>
    </source>
</reference>
<dbReference type="EMBL" id="UGQE01000001">
    <property type="protein sequence ID" value="STZ09956.1"/>
    <property type="molecule type" value="Genomic_DNA"/>
</dbReference>
<feature type="compositionally biased region" description="Polar residues" evidence="1">
    <location>
        <begin position="388"/>
        <end position="406"/>
    </location>
</feature>
<dbReference type="PANTHER" id="PTHR32432:SF3">
    <property type="entry name" value="ETHANOLAMINE UTILIZATION PROTEIN EUTJ"/>
    <property type="match status" value="1"/>
</dbReference>
<evidence type="ECO:0000313" key="3">
    <source>
        <dbReference type="EMBL" id="STZ09956.1"/>
    </source>
</evidence>
<dbReference type="RefSeq" id="WP_078277190.1">
    <property type="nucleotide sequence ID" value="NZ_CAACXO010000035.1"/>
</dbReference>
<organism evidence="2 4">
    <name type="scientific">Moraxella caviae</name>
    <dbReference type="NCBI Taxonomy" id="34060"/>
    <lineage>
        <taxon>Bacteria</taxon>
        <taxon>Pseudomonadati</taxon>
        <taxon>Pseudomonadota</taxon>
        <taxon>Gammaproteobacteria</taxon>
        <taxon>Moraxellales</taxon>
        <taxon>Moraxellaceae</taxon>
        <taxon>Moraxella</taxon>
    </lineage>
</organism>
<dbReference type="Proteomes" id="UP000255279">
    <property type="component" value="Unassembled WGS sequence"/>
</dbReference>
<evidence type="ECO:0000313" key="4">
    <source>
        <dbReference type="Proteomes" id="UP000190435"/>
    </source>
</evidence>
<dbReference type="STRING" id="34060.B0181_09125"/>
<proteinExistence type="predicted"/>
<feature type="region of interest" description="Disordered" evidence="1">
    <location>
        <begin position="388"/>
        <end position="433"/>
    </location>
</feature>
<evidence type="ECO:0000313" key="5">
    <source>
        <dbReference type="Proteomes" id="UP000255279"/>
    </source>
</evidence>
<dbReference type="OrthoDB" id="9773403at2"/>
<dbReference type="Proteomes" id="UP000190435">
    <property type="component" value="Unassembled WGS sequence"/>
</dbReference>
<dbReference type="InterPro" id="IPR043129">
    <property type="entry name" value="ATPase_NBD"/>
</dbReference>
<dbReference type="InterPro" id="IPR005883">
    <property type="entry name" value="PilM"/>
</dbReference>
<evidence type="ECO:0000313" key="2">
    <source>
        <dbReference type="EMBL" id="OOR88098.1"/>
    </source>
</evidence>
<reference evidence="3 5" key="2">
    <citation type="submission" date="2018-06" db="EMBL/GenBank/DDBJ databases">
        <authorList>
            <consortium name="Pathogen Informatics"/>
            <person name="Doyle S."/>
        </authorList>
    </citation>
    <scope>NUCLEOTIDE SEQUENCE [LARGE SCALE GENOMIC DNA]</scope>
    <source>
        <strain evidence="3 5">NCTC10293</strain>
    </source>
</reference>